<organism evidence="1 2">
    <name type="scientific">Ditylenchus dipsaci</name>
    <dbReference type="NCBI Taxonomy" id="166011"/>
    <lineage>
        <taxon>Eukaryota</taxon>
        <taxon>Metazoa</taxon>
        <taxon>Ecdysozoa</taxon>
        <taxon>Nematoda</taxon>
        <taxon>Chromadorea</taxon>
        <taxon>Rhabditida</taxon>
        <taxon>Tylenchina</taxon>
        <taxon>Tylenchomorpha</taxon>
        <taxon>Sphaerularioidea</taxon>
        <taxon>Anguinidae</taxon>
        <taxon>Anguininae</taxon>
        <taxon>Ditylenchus</taxon>
    </lineage>
</organism>
<evidence type="ECO:0000313" key="1">
    <source>
        <dbReference type="Proteomes" id="UP000887574"/>
    </source>
</evidence>
<keyword evidence="1" id="KW-1185">Reference proteome</keyword>
<protein>
    <submittedName>
        <fullName evidence="2">Uncharacterized protein</fullName>
    </submittedName>
</protein>
<dbReference type="Proteomes" id="UP000887574">
    <property type="component" value="Unplaced"/>
</dbReference>
<accession>A0A915EHM8</accession>
<proteinExistence type="predicted"/>
<name>A0A915EHM8_9BILA</name>
<reference evidence="2" key="1">
    <citation type="submission" date="2022-11" db="UniProtKB">
        <authorList>
            <consortium name="WormBaseParasite"/>
        </authorList>
    </citation>
    <scope>IDENTIFICATION</scope>
</reference>
<dbReference type="AlphaFoldDB" id="A0A915EHM8"/>
<sequence>MSKSSKPICSQAQQSTLASSATRQRGCVCPVNTDWIERAINAKRLHKYAAAPQRVSIAKLIDAQDLMMKTNPDMAPLAAVNQSLALLNDAEKRFTPRSSSMRQRLGKKRRRKLGLRPAPTDYSFKFLISR</sequence>
<evidence type="ECO:0000313" key="2">
    <source>
        <dbReference type="WBParaSite" id="jg6775"/>
    </source>
</evidence>
<dbReference type="WBParaSite" id="jg6775">
    <property type="protein sequence ID" value="jg6775"/>
    <property type="gene ID" value="jg6775"/>
</dbReference>